<dbReference type="InterPro" id="IPR042066">
    <property type="entry name" value="Spt6_death-like"/>
</dbReference>
<dbReference type="SUPFAM" id="SSF47781">
    <property type="entry name" value="RuvA domain 2-like"/>
    <property type="match status" value="1"/>
</dbReference>
<name>A0ABQ5FSM5_9ASTR</name>
<keyword evidence="4" id="KW-1185">Reference proteome</keyword>
<dbReference type="EMBL" id="BQNB010017667">
    <property type="protein sequence ID" value="GJT65873.1"/>
    <property type="molecule type" value="Genomic_DNA"/>
</dbReference>
<feature type="non-terminal residue" evidence="3">
    <location>
        <position position="153"/>
    </location>
</feature>
<evidence type="ECO:0000313" key="4">
    <source>
        <dbReference type="Proteomes" id="UP001151760"/>
    </source>
</evidence>
<sequence length="153" mass="17988">MLSGSYVFVEVECCLSRVKFIDLLDDTRIHPESYGLAQELAKDMYTEDAQDEVNDDEDMLEMAIEHVRENPTLLRRLEVVAYAKSKKRENKKDTLNHIRLELIHGFQDWRRPYANPSEDEAFYMLCGETEETLAEEDYSDDSRDNDLTERLNE</sequence>
<dbReference type="PANTHER" id="PTHR10145">
    <property type="entry name" value="TRANSCRIPTION ELONGATION FACTOR SPT6"/>
    <property type="match status" value="1"/>
</dbReference>
<dbReference type="Proteomes" id="UP001151760">
    <property type="component" value="Unassembled WGS sequence"/>
</dbReference>
<keyword evidence="3" id="KW-0251">Elongation factor</keyword>
<accession>A0ABQ5FSM5</accession>
<keyword evidence="3" id="KW-0648">Protein biosynthesis</keyword>
<protein>
    <submittedName>
        <fullName evidence="3">Transcription elongation factor SPT6</fullName>
    </submittedName>
</protein>
<comment type="caution">
    <text evidence="3">The sequence shown here is derived from an EMBL/GenBank/DDBJ whole genome shotgun (WGS) entry which is preliminary data.</text>
</comment>
<evidence type="ECO:0000259" key="2">
    <source>
        <dbReference type="Pfam" id="PF17674"/>
    </source>
</evidence>
<evidence type="ECO:0000313" key="3">
    <source>
        <dbReference type="EMBL" id="GJT65873.1"/>
    </source>
</evidence>
<feature type="compositionally biased region" description="Basic and acidic residues" evidence="1">
    <location>
        <begin position="140"/>
        <end position="153"/>
    </location>
</feature>
<dbReference type="InterPro" id="IPR041692">
    <property type="entry name" value="HHH_9"/>
</dbReference>
<reference evidence="3" key="1">
    <citation type="journal article" date="2022" name="Int. J. Mol. Sci.">
        <title>Draft Genome of Tanacetum Coccineum: Genomic Comparison of Closely Related Tanacetum-Family Plants.</title>
        <authorList>
            <person name="Yamashiro T."/>
            <person name="Shiraishi A."/>
            <person name="Nakayama K."/>
            <person name="Satake H."/>
        </authorList>
    </citation>
    <scope>NUCLEOTIDE SEQUENCE</scope>
</reference>
<dbReference type="PANTHER" id="PTHR10145:SF6">
    <property type="entry name" value="TRANSCRIPTION ELONGATION FACTOR SPT6"/>
    <property type="match status" value="1"/>
</dbReference>
<dbReference type="Pfam" id="PF17674">
    <property type="entry name" value="HHH_9"/>
    <property type="match status" value="1"/>
</dbReference>
<reference evidence="3" key="2">
    <citation type="submission" date="2022-01" db="EMBL/GenBank/DDBJ databases">
        <authorList>
            <person name="Yamashiro T."/>
            <person name="Shiraishi A."/>
            <person name="Satake H."/>
            <person name="Nakayama K."/>
        </authorList>
    </citation>
    <scope>NUCLEOTIDE SEQUENCE</scope>
</reference>
<dbReference type="InterPro" id="IPR010994">
    <property type="entry name" value="RuvA_2-like"/>
</dbReference>
<feature type="region of interest" description="Disordered" evidence="1">
    <location>
        <begin position="132"/>
        <end position="153"/>
    </location>
</feature>
<feature type="domain" description="HHH" evidence="2">
    <location>
        <begin position="23"/>
        <end position="62"/>
    </location>
</feature>
<organism evidence="3 4">
    <name type="scientific">Tanacetum coccineum</name>
    <dbReference type="NCBI Taxonomy" id="301880"/>
    <lineage>
        <taxon>Eukaryota</taxon>
        <taxon>Viridiplantae</taxon>
        <taxon>Streptophyta</taxon>
        <taxon>Embryophyta</taxon>
        <taxon>Tracheophyta</taxon>
        <taxon>Spermatophyta</taxon>
        <taxon>Magnoliopsida</taxon>
        <taxon>eudicotyledons</taxon>
        <taxon>Gunneridae</taxon>
        <taxon>Pentapetalae</taxon>
        <taxon>asterids</taxon>
        <taxon>campanulids</taxon>
        <taxon>Asterales</taxon>
        <taxon>Asteraceae</taxon>
        <taxon>Asteroideae</taxon>
        <taxon>Anthemideae</taxon>
        <taxon>Anthemidinae</taxon>
        <taxon>Tanacetum</taxon>
    </lineage>
</organism>
<dbReference type="GO" id="GO:0003746">
    <property type="term" value="F:translation elongation factor activity"/>
    <property type="evidence" value="ECO:0007669"/>
    <property type="project" value="UniProtKB-KW"/>
</dbReference>
<dbReference type="Gene3D" id="1.10.10.2740">
    <property type="entry name" value="Spt6, Death-like domain"/>
    <property type="match status" value="1"/>
</dbReference>
<dbReference type="InterPro" id="IPR017072">
    <property type="entry name" value="TF_Spt6"/>
</dbReference>
<gene>
    <name evidence="3" type="ORF">Tco_1017353</name>
</gene>
<evidence type="ECO:0000256" key="1">
    <source>
        <dbReference type="SAM" id="MobiDB-lite"/>
    </source>
</evidence>
<proteinExistence type="predicted"/>